<dbReference type="Pfam" id="PF08348">
    <property type="entry name" value="PAS_6"/>
    <property type="match status" value="1"/>
</dbReference>
<reference evidence="3 4" key="1">
    <citation type="submission" date="2021-10" db="EMBL/GenBank/DDBJ databases">
        <title>Anaerobic single-cell dispensing facilitates the cultivation of human gut bacteria.</title>
        <authorList>
            <person name="Afrizal A."/>
        </authorList>
    </citation>
    <scope>NUCLEOTIDE SEQUENCE [LARGE SCALE GENOMIC DNA]</scope>
    <source>
        <strain evidence="3 4">CLA-AA-H200</strain>
    </source>
</reference>
<dbReference type="PANTHER" id="PTHR35568:SF1">
    <property type="entry name" value="TRANSCRIPTIONAL REGULATOR DAUR"/>
    <property type="match status" value="1"/>
</dbReference>
<name>A0ABS8G2N7_9FIRM</name>
<feature type="domain" description="YheO-like" evidence="1">
    <location>
        <begin position="7"/>
        <end position="113"/>
    </location>
</feature>
<dbReference type="PANTHER" id="PTHR35568">
    <property type="entry name" value="TRANSCRIPTIONAL REGULATOR DAUR"/>
    <property type="match status" value="1"/>
</dbReference>
<accession>A0ABS8G2N7</accession>
<dbReference type="InterPro" id="IPR013559">
    <property type="entry name" value="YheO"/>
</dbReference>
<organism evidence="3 4">
    <name type="scientific">Ruminococcus turbiniformis</name>
    <dbReference type="NCBI Taxonomy" id="2881258"/>
    <lineage>
        <taxon>Bacteria</taxon>
        <taxon>Bacillati</taxon>
        <taxon>Bacillota</taxon>
        <taxon>Clostridia</taxon>
        <taxon>Eubacteriales</taxon>
        <taxon>Oscillospiraceae</taxon>
        <taxon>Ruminococcus</taxon>
    </lineage>
</organism>
<gene>
    <name evidence="3" type="ORF">LKD70_17345</name>
</gene>
<dbReference type="InterPro" id="IPR039446">
    <property type="entry name" value="DauR-like"/>
</dbReference>
<feature type="domain" description="Transcriptional regulator DauR-like HTH" evidence="2">
    <location>
        <begin position="148"/>
        <end position="208"/>
    </location>
</feature>
<evidence type="ECO:0000313" key="3">
    <source>
        <dbReference type="EMBL" id="MCC2256149.1"/>
    </source>
</evidence>
<sequence length="219" mass="24021">MTDNEVLKIYTDLLPFLGQVLGPGCELCIHDVRDPEHSIIAIENSATGRKIGYPMTDLARATMEKGMYADTDCVLNYEGSSKGKSFLSSTYFIKNNSRLIGLLCVNKDTLPASAALSALQNLLGAFELNKPENSEYQEDFERPVAGILPNLVADAIAQTKIPPERMTIKERAALVHRLDEQGILSMKGAVKEIASQLNISVPTVYRYMNSSRDGGHTGR</sequence>
<dbReference type="InterPro" id="IPR039445">
    <property type="entry name" value="DauR-like_HTH"/>
</dbReference>
<dbReference type="Pfam" id="PF13309">
    <property type="entry name" value="HTH_22"/>
    <property type="match status" value="1"/>
</dbReference>
<keyword evidence="4" id="KW-1185">Reference proteome</keyword>
<dbReference type="Proteomes" id="UP001198151">
    <property type="component" value="Unassembled WGS sequence"/>
</dbReference>
<proteinExistence type="predicted"/>
<dbReference type="EMBL" id="JAJEQX010000052">
    <property type="protein sequence ID" value="MCC2256149.1"/>
    <property type="molecule type" value="Genomic_DNA"/>
</dbReference>
<comment type="caution">
    <text evidence="3">The sequence shown here is derived from an EMBL/GenBank/DDBJ whole genome shotgun (WGS) entry which is preliminary data.</text>
</comment>
<dbReference type="RefSeq" id="WP_227709130.1">
    <property type="nucleotide sequence ID" value="NZ_JAJEQX010000052.1"/>
</dbReference>
<evidence type="ECO:0000313" key="4">
    <source>
        <dbReference type="Proteomes" id="UP001198151"/>
    </source>
</evidence>
<evidence type="ECO:0000259" key="1">
    <source>
        <dbReference type="Pfam" id="PF08348"/>
    </source>
</evidence>
<evidence type="ECO:0000259" key="2">
    <source>
        <dbReference type="Pfam" id="PF13309"/>
    </source>
</evidence>
<protein>
    <submittedName>
        <fullName evidence="3">PAS domain-containing protein</fullName>
    </submittedName>
</protein>